<comment type="caution">
    <text evidence="10">The sequence shown here is derived from an EMBL/GenBank/DDBJ whole genome shotgun (WGS) entry which is preliminary data.</text>
</comment>
<keyword evidence="4" id="KW-0630">Potassium</keyword>
<feature type="transmembrane region" description="Helical" evidence="8">
    <location>
        <begin position="32"/>
        <end position="53"/>
    </location>
</feature>
<evidence type="ECO:0000256" key="5">
    <source>
        <dbReference type="ARBA" id="ARBA00022692"/>
    </source>
</evidence>
<feature type="transmembrane region" description="Helical" evidence="8">
    <location>
        <begin position="299"/>
        <end position="320"/>
    </location>
</feature>
<keyword evidence="4" id="KW-0633">Potassium transport</keyword>
<keyword evidence="4" id="KW-0406">Ion transport</keyword>
<reference evidence="10 11" key="1">
    <citation type="submission" date="2024-01" db="EMBL/GenBank/DDBJ databases">
        <title>Pedobacter sp. nov., isolated from oil-contaminated soil.</title>
        <authorList>
            <person name="Le N.T.T."/>
        </authorList>
    </citation>
    <scope>NUCLEOTIDE SEQUENCE [LARGE SCALE GENOMIC DNA]</scope>
    <source>
        <strain evidence="10 11">VNH31</strain>
    </source>
</reference>
<dbReference type="Pfam" id="PF02080">
    <property type="entry name" value="TrkA_C"/>
    <property type="match status" value="2"/>
</dbReference>
<dbReference type="Pfam" id="PF00999">
    <property type="entry name" value="Na_H_Exchanger"/>
    <property type="match status" value="1"/>
</dbReference>
<evidence type="ECO:0000256" key="7">
    <source>
        <dbReference type="ARBA" id="ARBA00023136"/>
    </source>
</evidence>
<dbReference type="Gene3D" id="1.20.1530.20">
    <property type="match status" value="1"/>
</dbReference>
<feature type="transmembrane region" description="Helical" evidence="8">
    <location>
        <begin position="6"/>
        <end position="25"/>
    </location>
</feature>
<evidence type="ECO:0000256" key="8">
    <source>
        <dbReference type="SAM" id="Phobius"/>
    </source>
</evidence>
<feature type="transmembrane region" description="Helical" evidence="8">
    <location>
        <begin position="92"/>
        <end position="114"/>
    </location>
</feature>
<feature type="domain" description="RCK C-terminal" evidence="9">
    <location>
        <begin position="570"/>
        <end position="654"/>
    </location>
</feature>
<proteinExistence type="inferred from homology"/>
<feature type="transmembrane region" description="Helical" evidence="8">
    <location>
        <begin position="527"/>
        <end position="544"/>
    </location>
</feature>
<keyword evidence="7 8" id="KW-0472">Membrane</keyword>
<dbReference type="PANTHER" id="PTHR42751:SF3">
    <property type="entry name" value="SODIUM_GLUTAMATE SYMPORTER"/>
    <property type="match status" value="1"/>
</dbReference>
<dbReference type="InterPro" id="IPR036721">
    <property type="entry name" value="RCK_C_sf"/>
</dbReference>
<gene>
    <name evidence="10" type="ORF">VRU49_06085</name>
</gene>
<evidence type="ECO:0000256" key="4">
    <source>
        <dbReference type="ARBA" id="ARBA00022538"/>
    </source>
</evidence>
<keyword evidence="5 8" id="KW-0812">Transmembrane</keyword>
<dbReference type="Gene3D" id="3.30.70.1450">
    <property type="entry name" value="Regulator of K+ conductance, C-terminal domain"/>
    <property type="match status" value="2"/>
</dbReference>
<comment type="similarity">
    <text evidence="2">Belongs to the monovalent cation:proton antiporter 2 (CPA2) transporter (TC 2.A.37) family.</text>
</comment>
<accession>A0ABU7H0X4</accession>
<dbReference type="SUPFAM" id="SSF116726">
    <property type="entry name" value="TrkA C-terminal domain-like"/>
    <property type="match status" value="2"/>
</dbReference>
<feature type="transmembrane region" description="Helical" evidence="8">
    <location>
        <begin position="150"/>
        <end position="175"/>
    </location>
</feature>
<feature type="transmembrane region" description="Helical" evidence="8">
    <location>
        <begin position="187"/>
        <end position="210"/>
    </location>
</feature>
<feature type="domain" description="RCK C-terminal" evidence="9">
    <location>
        <begin position="659"/>
        <end position="744"/>
    </location>
</feature>
<evidence type="ECO:0000313" key="11">
    <source>
        <dbReference type="Proteomes" id="UP001337681"/>
    </source>
</evidence>
<dbReference type="InterPro" id="IPR006037">
    <property type="entry name" value="RCK_C"/>
</dbReference>
<keyword evidence="11" id="KW-1185">Reference proteome</keyword>
<evidence type="ECO:0000313" key="10">
    <source>
        <dbReference type="EMBL" id="MEE1884989.1"/>
    </source>
</evidence>
<dbReference type="PANTHER" id="PTHR42751">
    <property type="entry name" value="SODIUM/HYDROGEN EXCHANGER FAMILY/TRKA DOMAIN PROTEIN"/>
    <property type="match status" value="1"/>
</dbReference>
<evidence type="ECO:0000256" key="6">
    <source>
        <dbReference type="ARBA" id="ARBA00022989"/>
    </source>
</evidence>
<feature type="transmembrane region" description="Helical" evidence="8">
    <location>
        <begin position="274"/>
        <end position="293"/>
    </location>
</feature>
<dbReference type="EMBL" id="JAZDQU010000002">
    <property type="protein sequence ID" value="MEE1884989.1"/>
    <property type="molecule type" value="Genomic_DNA"/>
</dbReference>
<dbReference type="InterPro" id="IPR006153">
    <property type="entry name" value="Cation/H_exchanger_TM"/>
</dbReference>
<feature type="transmembrane region" description="Helical" evidence="8">
    <location>
        <begin position="120"/>
        <end position="138"/>
    </location>
</feature>
<protein>
    <submittedName>
        <fullName evidence="10">Cation:proton antiporter</fullName>
    </submittedName>
</protein>
<name>A0ABU7H0X4_9SPHI</name>
<keyword evidence="3" id="KW-0813">Transport</keyword>
<dbReference type="PROSITE" id="PS51202">
    <property type="entry name" value="RCK_C"/>
    <property type="match status" value="2"/>
</dbReference>
<feature type="transmembrane region" description="Helical" evidence="8">
    <location>
        <begin position="457"/>
        <end position="479"/>
    </location>
</feature>
<feature type="transmembrane region" description="Helical" evidence="8">
    <location>
        <begin position="500"/>
        <end position="521"/>
    </location>
</feature>
<comment type="subcellular location">
    <subcellularLocation>
        <location evidence="1">Membrane</location>
        <topology evidence="1">Multi-pass membrane protein</topology>
    </subcellularLocation>
</comment>
<dbReference type="RefSeq" id="WP_330145910.1">
    <property type="nucleotide sequence ID" value="NZ_JAZDQU010000002.1"/>
</dbReference>
<evidence type="ECO:0000259" key="9">
    <source>
        <dbReference type="PROSITE" id="PS51202"/>
    </source>
</evidence>
<keyword evidence="6 8" id="KW-1133">Transmembrane helix</keyword>
<organism evidence="10 11">
    <name type="scientific">Pedobacter flavus</name>
    <dbReference type="NCBI Taxonomy" id="3113906"/>
    <lineage>
        <taxon>Bacteria</taxon>
        <taxon>Pseudomonadati</taxon>
        <taxon>Bacteroidota</taxon>
        <taxon>Sphingobacteriia</taxon>
        <taxon>Sphingobacteriales</taxon>
        <taxon>Sphingobacteriaceae</taxon>
        <taxon>Pedobacter</taxon>
    </lineage>
</organism>
<evidence type="ECO:0000256" key="2">
    <source>
        <dbReference type="ARBA" id="ARBA00005551"/>
    </source>
</evidence>
<evidence type="ECO:0000256" key="1">
    <source>
        <dbReference type="ARBA" id="ARBA00004141"/>
    </source>
</evidence>
<dbReference type="Proteomes" id="UP001337681">
    <property type="component" value="Unassembled WGS sequence"/>
</dbReference>
<feature type="transmembrane region" description="Helical" evidence="8">
    <location>
        <begin position="59"/>
        <end position="80"/>
    </location>
</feature>
<dbReference type="InterPro" id="IPR038770">
    <property type="entry name" value="Na+/solute_symporter_sf"/>
</dbReference>
<feature type="transmembrane region" description="Helical" evidence="8">
    <location>
        <begin position="423"/>
        <end position="445"/>
    </location>
</feature>
<feature type="transmembrane region" description="Helical" evidence="8">
    <location>
        <begin position="222"/>
        <end position="238"/>
    </location>
</feature>
<evidence type="ECO:0000256" key="3">
    <source>
        <dbReference type="ARBA" id="ARBA00022448"/>
    </source>
</evidence>
<sequence>MIHLPPLIADLGLILAAAAIFTLIFKKIKQPLVLGYIVAGLLVGPHIDILPTVVDQKSITIWAEIGVIFLLFSLGLEFSFKKLVKVGGSSSITALVEIIGMSILGFAAGQLMGWKVMDSIFLGAVLSVSSTTIIIRAFDELGVKHKKFAGLVFGALIVEDLAAILIMVMLTTIAVSQQFAGLEMITSILKLSFFLILWFLGGIFIIPTFLKLTKKLMNEETLLVVSLALCLIMVLLAVEVGFSPALGAFIMGSILAETTQAEKIEHLTKSVKDLFGVVFFVSVGMLIDPKIILEYWKPILIITGLTIVGKLVTTGGGALLSGQPLKTSVQTGLSLTQIGEFSFIIATLGLTLNVTSGFLYPITVAVSAITTFTTPYLIKYSEPFYEFLVKILPKKWLDSLSRYSSSTEGITKLSDWKILLKSYIFNTIIHSVIIIAIVILTSEFLQPFISEHIDGKQGLIISVILSFLLMAPFLWALSIRRIQKTAYGHLWLNKKYTRGPLIAMELFRVSLGIFYVGFLMYKFFDTWVASGIALFLIIGVMFVFSRRLQLFYDKLEKRFLLNLNAREIKESKPDILPWDTHLTELIVSPESEVVGKTLVELMFREKFGVNIVMIERGKSIIPTPGREVRLFPNDKLLLIGTDDQLASVKALLEVNYTEEESENIFPDKDMNLQKIVVHADSPVYGKSIRNTGIREQAKALVVGIERGDERILNPSSEFVFDTGDVIWVVGNKKRINELIQIPVK</sequence>